<dbReference type="PANTHER" id="PTHR47814:SF1">
    <property type="entry name" value="PEPTIDYL-TRNA HYDROLASE ARFB"/>
    <property type="match status" value="1"/>
</dbReference>
<dbReference type="GO" id="GO:0072344">
    <property type="term" value="P:rescue of stalled ribosome"/>
    <property type="evidence" value="ECO:0007669"/>
    <property type="project" value="TreeGrafter"/>
</dbReference>
<name>A0A023DAH0_ACIMT</name>
<dbReference type="PANTHER" id="PTHR47814">
    <property type="entry name" value="PEPTIDYL-TRNA HYDROLASE ARFB"/>
    <property type="match status" value="1"/>
</dbReference>
<proteinExistence type="predicted"/>
<dbReference type="Gene3D" id="3.30.160.20">
    <property type="match status" value="1"/>
</dbReference>
<comment type="caution">
    <text evidence="2">The sequence shown here is derived from an EMBL/GenBank/DDBJ whole genome shotgun (WGS) entry which is preliminary data.</text>
</comment>
<accession>A0A023DAH0</accession>
<keyword evidence="3" id="KW-1185">Reference proteome</keyword>
<dbReference type="EMBL" id="BAND01000546">
    <property type="protein sequence ID" value="GAJ30826.1"/>
    <property type="molecule type" value="Genomic_DNA"/>
</dbReference>
<reference evidence="3" key="1">
    <citation type="journal article" date="2014" name="FEMS Microbiol. Lett.">
        <title>Draft Genomic DNA Sequence of the Facultatively Methylotrophic Bacterium Acidomonas methanolica type strain MB58.</title>
        <authorList>
            <person name="Higashiura N."/>
            <person name="Hadano H."/>
            <person name="Hirakawa H."/>
            <person name="Matsutani M."/>
            <person name="Takabe S."/>
            <person name="Matsushita K."/>
            <person name="Azuma Y."/>
        </authorList>
    </citation>
    <scope>NUCLEOTIDE SEQUENCE [LARGE SCALE GENOMIC DNA]</scope>
    <source>
        <strain evidence="3">MB58</strain>
    </source>
</reference>
<dbReference type="AlphaFoldDB" id="A0A023DAH0"/>
<reference evidence="2 3" key="2">
    <citation type="journal article" date="2014" name="FEMS Microbiol. Lett.">
        <title>Draft genomic DNA sequence of the facultatively methylotrophic bacterium Acidomonas methanolica type strain MB58.</title>
        <authorList>
            <person name="Higashiura N."/>
            <person name="Hadano H."/>
            <person name="Hirakawa H."/>
            <person name="Matsutani M."/>
            <person name="Takabe S."/>
            <person name="Matsushita K."/>
            <person name="Azuma Y."/>
        </authorList>
    </citation>
    <scope>NUCLEOTIDE SEQUENCE [LARGE SCALE GENOMIC DNA]</scope>
    <source>
        <strain evidence="2 3">MB58</strain>
    </source>
</reference>
<evidence type="ECO:0000313" key="2">
    <source>
        <dbReference type="EMBL" id="GAJ30826.1"/>
    </source>
</evidence>
<dbReference type="GO" id="GO:0004045">
    <property type="term" value="F:peptidyl-tRNA hydrolase activity"/>
    <property type="evidence" value="ECO:0007669"/>
    <property type="project" value="TreeGrafter"/>
</dbReference>
<evidence type="ECO:0000256" key="1">
    <source>
        <dbReference type="SAM" id="MobiDB-lite"/>
    </source>
</evidence>
<dbReference type="SUPFAM" id="SSF110916">
    <property type="entry name" value="Peptidyl-tRNA hydrolase domain-like"/>
    <property type="match status" value="1"/>
</dbReference>
<organism evidence="2 3">
    <name type="scientific">Acidomonas methanolica NBRC 104435</name>
    <dbReference type="NCBI Taxonomy" id="1231351"/>
    <lineage>
        <taxon>Bacteria</taxon>
        <taxon>Pseudomonadati</taxon>
        <taxon>Pseudomonadota</taxon>
        <taxon>Alphaproteobacteria</taxon>
        <taxon>Acetobacterales</taxon>
        <taxon>Acetobacteraceae</taxon>
        <taxon>Acidomonas</taxon>
    </lineage>
</organism>
<protein>
    <submittedName>
        <fullName evidence="2">Peptidyl-tRNA hydrolase</fullName>
    </submittedName>
</protein>
<keyword evidence="2" id="KW-0378">Hydrolase</keyword>
<gene>
    <name evidence="2" type="ORF">Amme_885_002</name>
</gene>
<evidence type="ECO:0000313" key="3">
    <source>
        <dbReference type="Proteomes" id="UP000019760"/>
    </source>
</evidence>
<dbReference type="Proteomes" id="UP000019760">
    <property type="component" value="Unassembled WGS sequence"/>
</dbReference>
<feature type="region of interest" description="Disordered" evidence="1">
    <location>
        <begin position="40"/>
        <end position="61"/>
    </location>
</feature>
<sequence length="61" mass="6418">MVIPILPGLTLAESELEVSYILASGPGGQNGNKVATVAHRRFDTNSSPSLPERVRSSGWPG</sequence>
<dbReference type="GO" id="GO:0043022">
    <property type="term" value="F:ribosome binding"/>
    <property type="evidence" value="ECO:0007669"/>
    <property type="project" value="TreeGrafter"/>
</dbReference>